<evidence type="ECO:0000256" key="1">
    <source>
        <dbReference type="ARBA" id="ARBA00000898"/>
    </source>
</evidence>
<feature type="binding site" evidence="12">
    <location>
        <position position="20"/>
    </location>
    <ligand>
        <name>substrate</name>
    </ligand>
</feature>
<comment type="caution">
    <text evidence="13">The sequence shown here is derived from an EMBL/GenBank/DDBJ whole genome shotgun (WGS) entry which is preliminary data.</text>
</comment>
<organism evidence="13 14">
    <name type="scientific">Aestuariirhabdus litorea</name>
    <dbReference type="NCBI Taxonomy" id="2528527"/>
    <lineage>
        <taxon>Bacteria</taxon>
        <taxon>Pseudomonadati</taxon>
        <taxon>Pseudomonadota</taxon>
        <taxon>Gammaproteobacteria</taxon>
        <taxon>Oceanospirillales</taxon>
        <taxon>Aestuariirhabdaceae</taxon>
        <taxon>Aestuariirhabdus</taxon>
    </lineage>
</organism>
<accession>A0A3P3VSE8</accession>
<dbReference type="Pfam" id="PF08282">
    <property type="entry name" value="Hydrolase_3"/>
    <property type="match status" value="1"/>
</dbReference>
<evidence type="ECO:0000256" key="5">
    <source>
        <dbReference type="ARBA" id="ARBA00013066"/>
    </source>
</evidence>
<keyword evidence="7 11" id="KW-0479">Metal-binding</keyword>
<proteinExistence type="inferred from homology"/>
<dbReference type="SFLD" id="SFLDF00036">
    <property type="entry name" value="deoxy-d-mannose-octulosonate_8"/>
    <property type="match status" value="1"/>
</dbReference>
<comment type="catalytic activity">
    <reaction evidence="1 11">
        <text>3-deoxy-alpha-D-manno-2-octulosonate-8-phosphate + H2O = 3-deoxy-alpha-D-manno-oct-2-ulosonate + phosphate</text>
        <dbReference type="Rhea" id="RHEA:11500"/>
        <dbReference type="ChEBI" id="CHEBI:15377"/>
        <dbReference type="ChEBI" id="CHEBI:43474"/>
        <dbReference type="ChEBI" id="CHEBI:85985"/>
        <dbReference type="ChEBI" id="CHEBI:85986"/>
        <dbReference type="EC" id="3.1.3.45"/>
    </reaction>
</comment>
<dbReference type="EMBL" id="QWEZ01000001">
    <property type="protein sequence ID" value="RRJ83723.1"/>
    <property type="molecule type" value="Genomic_DNA"/>
</dbReference>
<dbReference type="Proteomes" id="UP000280792">
    <property type="component" value="Unassembled WGS sequence"/>
</dbReference>
<feature type="binding site" evidence="12">
    <location>
        <position position="111"/>
    </location>
    <ligand>
        <name>Mg(2+)</name>
        <dbReference type="ChEBI" id="CHEBI:18420"/>
    </ligand>
</feature>
<dbReference type="FunFam" id="3.40.50.1000:FF:000029">
    <property type="entry name" value="3-deoxy-D-manno-octulosonate 8-phosphate phosphatase KdsC"/>
    <property type="match status" value="1"/>
</dbReference>
<evidence type="ECO:0000256" key="6">
    <source>
        <dbReference type="ARBA" id="ARBA00020092"/>
    </source>
</evidence>
<dbReference type="InterPro" id="IPR023214">
    <property type="entry name" value="HAD_sf"/>
</dbReference>
<sequence>MFSHLKERAQRIRLAVFDVDGVLTNGQLLFSENGEELKAFSTLDGQGIKMLQRAGIETAIITGRESQLVARRAQNLGIAHLYQGREDKLVALQELLPQLGLALEEVAYLGDDLPDLAAIRRVGLGAAVANAHDFVKQHACAVTLKPGGQGAAREFCDALLDAQGKLQEALDSYL</sequence>
<feature type="binding site" evidence="12">
    <location>
        <position position="18"/>
    </location>
    <ligand>
        <name>Mg(2+)</name>
        <dbReference type="ChEBI" id="CHEBI:18420"/>
    </ligand>
</feature>
<evidence type="ECO:0000313" key="13">
    <source>
        <dbReference type="EMBL" id="RRJ83723.1"/>
    </source>
</evidence>
<dbReference type="InterPro" id="IPR010023">
    <property type="entry name" value="KdsC_fam"/>
</dbReference>
<dbReference type="GO" id="GO:0008781">
    <property type="term" value="F:N-acylneuraminate cytidylyltransferase activity"/>
    <property type="evidence" value="ECO:0007669"/>
    <property type="project" value="TreeGrafter"/>
</dbReference>
<dbReference type="PANTHER" id="PTHR21485">
    <property type="entry name" value="HAD SUPERFAMILY MEMBERS CMAS AND KDSC"/>
    <property type="match status" value="1"/>
</dbReference>
<gene>
    <name evidence="13" type="ORF">D0544_00960</name>
</gene>
<dbReference type="GO" id="GO:0019143">
    <property type="term" value="F:3-deoxy-manno-octulosonate-8-phosphatase activity"/>
    <property type="evidence" value="ECO:0007669"/>
    <property type="project" value="UniProtKB-UniRule"/>
</dbReference>
<evidence type="ECO:0000256" key="7">
    <source>
        <dbReference type="ARBA" id="ARBA00022723"/>
    </source>
</evidence>
<dbReference type="RefSeq" id="WP_125013964.1">
    <property type="nucleotide sequence ID" value="NZ_QWEZ01000001.1"/>
</dbReference>
<evidence type="ECO:0000256" key="4">
    <source>
        <dbReference type="ARBA" id="ARBA00011881"/>
    </source>
</evidence>
<dbReference type="SFLD" id="SFLDS00003">
    <property type="entry name" value="Haloacid_Dehalogenase"/>
    <property type="match status" value="1"/>
</dbReference>
<evidence type="ECO:0000256" key="11">
    <source>
        <dbReference type="PIRNR" id="PIRNR006118"/>
    </source>
</evidence>
<keyword evidence="9 11" id="KW-0460">Magnesium</keyword>
<dbReference type="SFLD" id="SFLDG01136">
    <property type="entry name" value="C1.6:_Phosphoserine_Phosphatas"/>
    <property type="match status" value="1"/>
</dbReference>
<dbReference type="GO" id="GO:0009103">
    <property type="term" value="P:lipopolysaccharide biosynthetic process"/>
    <property type="evidence" value="ECO:0007669"/>
    <property type="project" value="UniProtKB-UniRule"/>
</dbReference>
<evidence type="ECO:0000313" key="14">
    <source>
        <dbReference type="Proteomes" id="UP000280792"/>
    </source>
</evidence>
<comment type="subunit">
    <text evidence="4 11">Homotetramer.</text>
</comment>
<dbReference type="PIRSF" id="PIRSF006118">
    <property type="entry name" value="KDO8-P_Ptase"/>
    <property type="match status" value="1"/>
</dbReference>
<evidence type="ECO:0000256" key="2">
    <source>
        <dbReference type="ARBA" id="ARBA00001946"/>
    </source>
</evidence>
<keyword evidence="8 11" id="KW-0378">Hydrolase</keyword>
<evidence type="ECO:0000256" key="12">
    <source>
        <dbReference type="PIRSR" id="PIRSR006118-2"/>
    </source>
</evidence>
<evidence type="ECO:0000256" key="10">
    <source>
        <dbReference type="ARBA" id="ARBA00031051"/>
    </source>
</evidence>
<comment type="similarity">
    <text evidence="3 11">Belongs to the KdsC family.</text>
</comment>
<dbReference type="Gene3D" id="3.40.50.1000">
    <property type="entry name" value="HAD superfamily/HAD-like"/>
    <property type="match status" value="1"/>
</dbReference>
<dbReference type="InterPro" id="IPR050793">
    <property type="entry name" value="CMP-NeuNAc_synthase"/>
</dbReference>
<dbReference type="PANTHER" id="PTHR21485:SF3">
    <property type="entry name" value="N-ACYLNEURAMINATE CYTIDYLYLTRANSFERASE"/>
    <property type="match status" value="1"/>
</dbReference>
<evidence type="ECO:0000256" key="8">
    <source>
        <dbReference type="ARBA" id="ARBA00022801"/>
    </source>
</evidence>
<reference evidence="13 14" key="2">
    <citation type="submission" date="2018-12" db="EMBL/GenBank/DDBJ databases">
        <title>Simiduia agarivorans gen. nov., sp. nov., a marine, agarolytic bacterium isolated from shallow coastal water from Keelung, Taiwan.</title>
        <authorList>
            <person name="Shieh W.Y."/>
        </authorList>
    </citation>
    <scope>NUCLEOTIDE SEQUENCE [LARGE SCALE GENOMIC DNA]</scope>
    <source>
        <strain evidence="13 14">GTF-13</strain>
    </source>
</reference>
<dbReference type="GO" id="GO:0046872">
    <property type="term" value="F:metal ion binding"/>
    <property type="evidence" value="ECO:0007669"/>
    <property type="project" value="UniProtKB-UniRule"/>
</dbReference>
<dbReference type="SFLD" id="SFLDG01138">
    <property type="entry name" value="C1.6.2:_Deoxy-d-mannose-octulo"/>
    <property type="match status" value="1"/>
</dbReference>
<dbReference type="AlphaFoldDB" id="A0A3P3VSE8"/>
<evidence type="ECO:0000256" key="3">
    <source>
        <dbReference type="ARBA" id="ARBA00005893"/>
    </source>
</evidence>
<keyword evidence="14" id="KW-1185">Reference proteome</keyword>
<name>A0A3P3VSE8_9GAMM</name>
<protein>
    <recommendedName>
        <fullName evidence="6 11">3-deoxy-D-manno-octulosonate 8-phosphate phosphatase KdsC</fullName>
        <ecNumber evidence="5 11">3.1.3.45</ecNumber>
    </recommendedName>
    <alternativeName>
        <fullName evidence="10 11">KDO 8-P phosphatase</fullName>
    </alternativeName>
</protein>
<dbReference type="InterPro" id="IPR036412">
    <property type="entry name" value="HAD-like_sf"/>
</dbReference>
<dbReference type="EC" id="3.1.3.45" evidence="5 11"/>
<evidence type="ECO:0000256" key="9">
    <source>
        <dbReference type="ARBA" id="ARBA00022842"/>
    </source>
</evidence>
<dbReference type="CDD" id="cd01630">
    <property type="entry name" value="HAD_KDO-like"/>
    <property type="match status" value="1"/>
</dbReference>
<comment type="function">
    <text evidence="11">Catalyzes the hydrolysis of 3-deoxy-D-manno-octulosonate 8-phosphate (KDO 8-P) to 3-deoxy-D-manno-octulosonate (KDO) and inorganic phosphate.</text>
</comment>
<dbReference type="SUPFAM" id="SSF56784">
    <property type="entry name" value="HAD-like"/>
    <property type="match status" value="1"/>
</dbReference>
<dbReference type="NCBIfam" id="TIGR01670">
    <property type="entry name" value="KdsC-phosphatas"/>
    <property type="match status" value="1"/>
</dbReference>
<reference evidence="13 14" key="1">
    <citation type="submission" date="2018-08" db="EMBL/GenBank/DDBJ databases">
        <authorList>
            <person name="Khan S.A."/>
        </authorList>
    </citation>
    <scope>NUCLEOTIDE SEQUENCE [LARGE SCALE GENOMIC DNA]</scope>
    <source>
        <strain evidence="13 14">GTF-13</strain>
    </source>
</reference>
<comment type="cofactor">
    <cofactor evidence="2 11 12">
        <name>Mg(2+)</name>
        <dbReference type="ChEBI" id="CHEBI:18420"/>
    </cofactor>
</comment>
<keyword evidence="11" id="KW-0448">Lipopolysaccharide biosynthesis</keyword>